<dbReference type="AlphaFoldDB" id="A0A6A0AHE5"/>
<protein>
    <submittedName>
        <fullName evidence="1">Uncharacterized protein</fullName>
    </submittedName>
</protein>
<gene>
    <name evidence="1" type="ORF">HaLaN_30273</name>
</gene>
<name>A0A6A0AHE5_HAELA</name>
<accession>A0A6A0AHE5</accession>
<keyword evidence="2" id="KW-1185">Reference proteome</keyword>
<reference evidence="1 2" key="1">
    <citation type="submission" date="2020-02" db="EMBL/GenBank/DDBJ databases">
        <title>Draft genome sequence of Haematococcus lacustris strain NIES-144.</title>
        <authorList>
            <person name="Morimoto D."/>
            <person name="Nakagawa S."/>
            <person name="Yoshida T."/>
            <person name="Sawayama S."/>
        </authorList>
    </citation>
    <scope>NUCLEOTIDE SEQUENCE [LARGE SCALE GENOMIC DNA]</scope>
    <source>
        <strain evidence="1 2">NIES-144</strain>
    </source>
</reference>
<comment type="caution">
    <text evidence="1">The sequence shown here is derived from an EMBL/GenBank/DDBJ whole genome shotgun (WGS) entry which is preliminary data.</text>
</comment>
<proteinExistence type="predicted"/>
<evidence type="ECO:0000313" key="1">
    <source>
        <dbReference type="EMBL" id="GFH31267.1"/>
    </source>
</evidence>
<sequence length="124" mass="13469">MLACQFFQTCDELSDCSSHSSRLSRTQSASAQSPRSISALSFIDRRTYEMDSDLHCGAAQATRHCANADDMSTAQKPASLPQCYGASGHCQLVCWQLKNHGCKQCMTAPRPVLQDLSIEAPGDP</sequence>
<dbReference type="Proteomes" id="UP000485058">
    <property type="component" value="Unassembled WGS sequence"/>
</dbReference>
<evidence type="ECO:0000313" key="2">
    <source>
        <dbReference type="Proteomes" id="UP000485058"/>
    </source>
</evidence>
<dbReference type="EMBL" id="BLLF01005492">
    <property type="protein sequence ID" value="GFH31267.1"/>
    <property type="molecule type" value="Genomic_DNA"/>
</dbReference>
<organism evidence="1 2">
    <name type="scientific">Haematococcus lacustris</name>
    <name type="common">Green alga</name>
    <name type="synonym">Haematococcus pluvialis</name>
    <dbReference type="NCBI Taxonomy" id="44745"/>
    <lineage>
        <taxon>Eukaryota</taxon>
        <taxon>Viridiplantae</taxon>
        <taxon>Chlorophyta</taxon>
        <taxon>core chlorophytes</taxon>
        <taxon>Chlorophyceae</taxon>
        <taxon>CS clade</taxon>
        <taxon>Chlamydomonadales</taxon>
        <taxon>Haematococcaceae</taxon>
        <taxon>Haematococcus</taxon>
    </lineage>
</organism>